<dbReference type="Proteomes" id="UP000182063">
    <property type="component" value="Chromosome"/>
</dbReference>
<dbReference type="KEGG" id="sphj:BSL82_05470"/>
<dbReference type="SUPFAM" id="SSF111384">
    <property type="entry name" value="OmpH-like"/>
    <property type="match status" value="1"/>
</dbReference>
<dbReference type="GO" id="GO:0051082">
    <property type="term" value="F:unfolded protein binding"/>
    <property type="evidence" value="ECO:0007669"/>
    <property type="project" value="InterPro"/>
</dbReference>
<dbReference type="InterPro" id="IPR024930">
    <property type="entry name" value="Skp_dom_sf"/>
</dbReference>
<feature type="signal peptide" evidence="3">
    <location>
        <begin position="1"/>
        <end position="27"/>
    </location>
</feature>
<dbReference type="Pfam" id="PF03938">
    <property type="entry name" value="OmpH"/>
    <property type="match status" value="1"/>
</dbReference>
<evidence type="ECO:0000313" key="5">
    <source>
        <dbReference type="Proteomes" id="UP000182063"/>
    </source>
</evidence>
<protein>
    <recommendedName>
        <fullName evidence="6">Outer membrane chaperone Skp</fullName>
    </recommendedName>
</protein>
<dbReference type="GO" id="GO:0005829">
    <property type="term" value="C:cytosol"/>
    <property type="evidence" value="ECO:0007669"/>
    <property type="project" value="TreeGrafter"/>
</dbReference>
<comment type="similarity">
    <text evidence="1">Belongs to the Skp family.</text>
</comment>
<accession>A0A1L3ZT57</accession>
<dbReference type="STRING" id="1921510.BSL82_05470"/>
<dbReference type="SMART" id="SM00935">
    <property type="entry name" value="OmpH"/>
    <property type="match status" value="1"/>
</dbReference>
<dbReference type="OrthoDB" id="7427936at2"/>
<keyword evidence="5" id="KW-1185">Reference proteome</keyword>
<dbReference type="Gene3D" id="3.30.910.20">
    <property type="entry name" value="Skp domain"/>
    <property type="match status" value="1"/>
</dbReference>
<dbReference type="EMBL" id="CP018221">
    <property type="protein sequence ID" value="API58822.1"/>
    <property type="molecule type" value="Genomic_DNA"/>
</dbReference>
<dbReference type="PANTHER" id="PTHR35089:SF1">
    <property type="entry name" value="CHAPERONE PROTEIN SKP"/>
    <property type="match status" value="1"/>
</dbReference>
<evidence type="ECO:0000313" key="4">
    <source>
        <dbReference type="EMBL" id="API58822.1"/>
    </source>
</evidence>
<sequence length="193" mass="20191">MRNILKAAMLAATALAVSLPVATPAFAQAAQAQIVIVDMEEVISTSSAGKGAQAVLQGQANSLQARVKTLTEGFQKEEEALRTGFQNKTLTQQAAEAKAKDIEGRKQSAQAEISGRQRTLQASQAHVLKQIDDAAQPIITAIMREKGANIALARGATIQAANSLDITAEVVKRLNAAKPSVSTTPPAQPAQAK</sequence>
<dbReference type="PANTHER" id="PTHR35089">
    <property type="entry name" value="CHAPERONE PROTEIN SKP"/>
    <property type="match status" value="1"/>
</dbReference>
<evidence type="ECO:0008006" key="6">
    <source>
        <dbReference type="Google" id="ProtNLM"/>
    </source>
</evidence>
<dbReference type="GO" id="GO:0050821">
    <property type="term" value="P:protein stabilization"/>
    <property type="evidence" value="ECO:0007669"/>
    <property type="project" value="TreeGrafter"/>
</dbReference>
<dbReference type="AlphaFoldDB" id="A0A1L3ZT57"/>
<feature type="chain" id="PRO_5012746977" description="Outer membrane chaperone Skp" evidence="3">
    <location>
        <begin position="28"/>
        <end position="193"/>
    </location>
</feature>
<gene>
    <name evidence="4" type="ORF">BSL82_05470</name>
</gene>
<dbReference type="RefSeq" id="WP_072596375.1">
    <property type="nucleotide sequence ID" value="NZ_CP018221.1"/>
</dbReference>
<evidence type="ECO:0000256" key="1">
    <source>
        <dbReference type="ARBA" id="ARBA00009091"/>
    </source>
</evidence>
<organism evidence="4 5">
    <name type="scientific">Tardibacter chloracetimidivorans</name>
    <dbReference type="NCBI Taxonomy" id="1921510"/>
    <lineage>
        <taxon>Bacteria</taxon>
        <taxon>Pseudomonadati</taxon>
        <taxon>Pseudomonadota</taxon>
        <taxon>Alphaproteobacteria</taxon>
        <taxon>Sphingomonadales</taxon>
        <taxon>Sphingomonadaceae</taxon>
        <taxon>Tardibacter</taxon>
    </lineage>
</organism>
<name>A0A1L3ZT57_9SPHN</name>
<reference evidence="5" key="1">
    <citation type="submission" date="2016-11" db="EMBL/GenBank/DDBJ databases">
        <title>Complete Genome Sequence of alachlor-degrading Sphingomonas sp. strain JJ-A5.</title>
        <authorList>
            <person name="Lee H."/>
            <person name="Ka J.-O."/>
        </authorList>
    </citation>
    <scope>NUCLEOTIDE SEQUENCE [LARGE SCALE GENOMIC DNA]</scope>
    <source>
        <strain evidence="5">JJ-A5</strain>
    </source>
</reference>
<keyword evidence="2 3" id="KW-0732">Signal</keyword>
<evidence type="ECO:0000256" key="2">
    <source>
        <dbReference type="ARBA" id="ARBA00022729"/>
    </source>
</evidence>
<evidence type="ECO:0000256" key="3">
    <source>
        <dbReference type="SAM" id="SignalP"/>
    </source>
</evidence>
<dbReference type="InterPro" id="IPR005632">
    <property type="entry name" value="Chaperone_Skp"/>
</dbReference>
<proteinExistence type="inferred from homology"/>